<dbReference type="Proteomes" id="UP001501692">
    <property type="component" value="Unassembled WGS sequence"/>
</dbReference>
<keyword evidence="1" id="KW-0732">Signal</keyword>
<reference evidence="3" key="1">
    <citation type="journal article" date="2019" name="Int. J. Syst. Evol. Microbiol.">
        <title>The Global Catalogue of Microorganisms (GCM) 10K type strain sequencing project: providing services to taxonomists for standard genome sequencing and annotation.</title>
        <authorList>
            <consortium name="The Broad Institute Genomics Platform"/>
            <consortium name="The Broad Institute Genome Sequencing Center for Infectious Disease"/>
            <person name="Wu L."/>
            <person name="Ma J."/>
        </authorList>
    </citation>
    <scope>NUCLEOTIDE SEQUENCE [LARGE SCALE GENOMIC DNA]</scope>
    <source>
        <strain evidence="3">JCM 18287</strain>
    </source>
</reference>
<feature type="signal peptide" evidence="1">
    <location>
        <begin position="1"/>
        <end position="22"/>
    </location>
</feature>
<protein>
    <submittedName>
        <fullName evidence="2">Uncharacterized protein</fullName>
    </submittedName>
</protein>
<keyword evidence="3" id="KW-1185">Reference proteome</keyword>
<feature type="chain" id="PRO_5045157223" evidence="1">
    <location>
        <begin position="23"/>
        <end position="221"/>
    </location>
</feature>
<organism evidence="2 3">
    <name type="scientific">Algibacter aquimarinus</name>
    <dbReference type="NCBI Taxonomy" id="1136748"/>
    <lineage>
        <taxon>Bacteria</taxon>
        <taxon>Pseudomonadati</taxon>
        <taxon>Bacteroidota</taxon>
        <taxon>Flavobacteriia</taxon>
        <taxon>Flavobacteriales</taxon>
        <taxon>Flavobacteriaceae</taxon>
        <taxon>Algibacter</taxon>
    </lineage>
</organism>
<evidence type="ECO:0000313" key="3">
    <source>
        <dbReference type="Proteomes" id="UP001501692"/>
    </source>
</evidence>
<name>A0ABP9HMU1_9FLAO</name>
<dbReference type="RefSeq" id="WP_345169682.1">
    <property type="nucleotide sequence ID" value="NZ_BAABJK010000009.1"/>
</dbReference>
<dbReference type="EMBL" id="BAABJK010000009">
    <property type="protein sequence ID" value="GAA4974641.1"/>
    <property type="molecule type" value="Genomic_DNA"/>
</dbReference>
<gene>
    <name evidence="2" type="ORF">GCM10023315_26510</name>
</gene>
<evidence type="ECO:0000256" key="1">
    <source>
        <dbReference type="SAM" id="SignalP"/>
    </source>
</evidence>
<comment type="caution">
    <text evidence="2">The sequence shown here is derived from an EMBL/GenBank/DDBJ whole genome shotgun (WGS) entry which is preliminary data.</text>
</comment>
<proteinExistence type="predicted"/>
<sequence length="221" mass="25338">MKQILKILLVLIFICCANNTFSQVTIGKNGTFSNKWYSGTLVLKSKDTLSGVVKFENSSTTKDLVGLRAVGGTNKIFFKKAKNSKKKSKFKKEEVEYFIVKTNSGKIAKYAFIPTNEKNAKLMQILIEGKVSLYLKKGYENMYLENPNSTTIIQNEKNLYYVKKQSEKYASNRFFANVFKSFKKNASRYFTSCKPLVGKINKGQFKSDELFEIIKEYNNCE</sequence>
<evidence type="ECO:0000313" key="2">
    <source>
        <dbReference type="EMBL" id="GAA4974641.1"/>
    </source>
</evidence>
<accession>A0ABP9HMU1</accession>